<accession>A0ABV8FKZ0</accession>
<gene>
    <name evidence="1" type="ORF">ACFOVU_06990</name>
</gene>
<comment type="caution">
    <text evidence="1">The sequence shown here is derived from an EMBL/GenBank/DDBJ whole genome shotgun (WGS) entry which is preliminary data.</text>
</comment>
<name>A0ABV8FKZ0_9ACTN</name>
<keyword evidence="2" id="KW-1185">Reference proteome</keyword>
<dbReference type="Proteomes" id="UP001595847">
    <property type="component" value="Unassembled WGS sequence"/>
</dbReference>
<protein>
    <submittedName>
        <fullName evidence="1">Uncharacterized protein</fullName>
    </submittedName>
</protein>
<dbReference type="RefSeq" id="WP_378530943.1">
    <property type="nucleotide sequence ID" value="NZ_JBHSBH010000004.1"/>
</dbReference>
<evidence type="ECO:0000313" key="1">
    <source>
        <dbReference type="EMBL" id="MFC3995652.1"/>
    </source>
</evidence>
<sequence length="68" mass="7294">MPDLLRARVLSVDGQHATVVLDGRSEPVRASVADIAASTGLPALELPGLTLEVWAGSDEHYWGWQPSQ</sequence>
<organism evidence="1 2">
    <name type="scientific">Nocardiopsis sediminis</name>
    <dbReference type="NCBI Taxonomy" id="1778267"/>
    <lineage>
        <taxon>Bacteria</taxon>
        <taxon>Bacillati</taxon>
        <taxon>Actinomycetota</taxon>
        <taxon>Actinomycetes</taxon>
        <taxon>Streptosporangiales</taxon>
        <taxon>Nocardiopsidaceae</taxon>
        <taxon>Nocardiopsis</taxon>
    </lineage>
</organism>
<reference evidence="2" key="1">
    <citation type="journal article" date="2019" name="Int. J. Syst. Evol. Microbiol.">
        <title>The Global Catalogue of Microorganisms (GCM) 10K type strain sequencing project: providing services to taxonomists for standard genome sequencing and annotation.</title>
        <authorList>
            <consortium name="The Broad Institute Genomics Platform"/>
            <consortium name="The Broad Institute Genome Sequencing Center for Infectious Disease"/>
            <person name="Wu L."/>
            <person name="Ma J."/>
        </authorList>
    </citation>
    <scope>NUCLEOTIDE SEQUENCE [LARGE SCALE GENOMIC DNA]</scope>
    <source>
        <strain evidence="2">TBRC 1826</strain>
    </source>
</reference>
<proteinExistence type="predicted"/>
<dbReference type="EMBL" id="JBHSBH010000004">
    <property type="protein sequence ID" value="MFC3995652.1"/>
    <property type="molecule type" value="Genomic_DNA"/>
</dbReference>
<evidence type="ECO:0000313" key="2">
    <source>
        <dbReference type="Proteomes" id="UP001595847"/>
    </source>
</evidence>